<keyword evidence="1" id="KW-1133">Transmembrane helix</keyword>
<proteinExistence type="predicted"/>
<evidence type="ECO:0000256" key="1">
    <source>
        <dbReference type="SAM" id="Phobius"/>
    </source>
</evidence>
<gene>
    <name evidence="2" type="ORF">LVIROSA_LOCUS36776</name>
</gene>
<feature type="transmembrane region" description="Helical" evidence="1">
    <location>
        <begin position="24"/>
        <end position="42"/>
    </location>
</feature>
<dbReference type="Proteomes" id="UP001157418">
    <property type="component" value="Unassembled WGS sequence"/>
</dbReference>
<keyword evidence="1" id="KW-0812">Transmembrane</keyword>
<reference evidence="2 3" key="1">
    <citation type="submission" date="2022-01" db="EMBL/GenBank/DDBJ databases">
        <authorList>
            <person name="Xiong W."/>
            <person name="Schranz E."/>
        </authorList>
    </citation>
    <scope>NUCLEOTIDE SEQUENCE [LARGE SCALE GENOMIC DNA]</scope>
</reference>
<dbReference type="EMBL" id="CAKMRJ010005745">
    <property type="protein sequence ID" value="CAH1451415.1"/>
    <property type="molecule type" value="Genomic_DNA"/>
</dbReference>
<evidence type="ECO:0000313" key="3">
    <source>
        <dbReference type="Proteomes" id="UP001157418"/>
    </source>
</evidence>
<evidence type="ECO:0000313" key="2">
    <source>
        <dbReference type="EMBL" id="CAH1451415.1"/>
    </source>
</evidence>
<dbReference type="AlphaFoldDB" id="A0AAU9PLZ3"/>
<organism evidence="2 3">
    <name type="scientific">Lactuca virosa</name>
    <dbReference type="NCBI Taxonomy" id="75947"/>
    <lineage>
        <taxon>Eukaryota</taxon>
        <taxon>Viridiplantae</taxon>
        <taxon>Streptophyta</taxon>
        <taxon>Embryophyta</taxon>
        <taxon>Tracheophyta</taxon>
        <taxon>Spermatophyta</taxon>
        <taxon>Magnoliopsida</taxon>
        <taxon>eudicotyledons</taxon>
        <taxon>Gunneridae</taxon>
        <taxon>Pentapetalae</taxon>
        <taxon>asterids</taxon>
        <taxon>campanulids</taxon>
        <taxon>Asterales</taxon>
        <taxon>Asteraceae</taxon>
        <taxon>Cichorioideae</taxon>
        <taxon>Cichorieae</taxon>
        <taxon>Lactucinae</taxon>
        <taxon>Lactuca</taxon>
    </lineage>
</organism>
<comment type="caution">
    <text evidence="2">The sequence shown here is derived from an EMBL/GenBank/DDBJ whole genome shotgun (WGS) entry which is preliminary data.</text>
</comment>
<sequence>MPNDVTINMFVRLKGYLAWIFDEYMVFYTQSCFLSPLLLFWLQANLKRACQILILLATSLYLQHNQPNKFVTRTPLSSGVHSSKSG</sequence>
<keyword evidence="3" id="KW-1185">Reference proteome</keyword>
<protein>
    <submittedName>
        <fullName evidence="2">Uncharacterized protein</fullName>
    </submittedName>
</protein>
<accession>A0AAU9PLZ3</accession>
<name>A0AAU9PLZ3_9ASTR</name>
<keyword evidence="1" id="KW-0472">Membrane</keyword>